<evidence type="ECO:0000256" key="1">
    <source>
        <dbReference type="SAM" id="Phobius"/>
    </source>
</evidence>
<evidence type="ECO:0000313" key="2">
    <source>
        <dbReference type="EMBL" id="GAA1964481.1"/>
    </source>
</evidence>
<sequence>MFLTIRNAAATAQIDERQMAVLAMGACPQAGLAALGHLLGQIVQVLLRDRREMRSWLSQPTTEIA</sequence>
<organism evidence="2 3">
    <name type="scientific">Nocardioides panacihumi</name>
    <dbReference type="NCBI Taxonomy" id="400774"/>
    <lineage>
        <taxon>Bacteria</taxon>
        <taxon>Bacillati</taxon>
        <taxon>Actinomycetota</taxon>
        <taxon>Actinomycetes</taxon>
        <taxon>Propionibacteriales</taxon>
        <taxon>Nocardioidaceae</taxon>
        <taxon>Nocardioides</taxon>
    </lineage>
</organism>
<keyword evidence="1" id="KW-0812">Transmembrane</keyword>
<gene>
    <name evidence="2" type="ORF">GCM10009798_25850</name>
</gene>
<protein>
    <submittedName>
        <fullName evidence="2">Uncharacterized protein</fullName>
    </submittedName>
</protein>
<keyword evidence="1" id="KW-1133">Transmembrane helix</keyword>
<proteinExistence type="predicted"/>
<dbReference type="Proteomes" id="UP001500571">
    <property type="component" value="Unassembled WGS sequence"/>
</dbReference>
<name>A0ABN2R755_9ACTN</name>
<reference evidence="2 3" key="1">
    <citation type="journal article" date="2019" name="Int. J. Syst. Evol. Microbiol.">
        <title>The Global Catalogue of Microorganisms (GCM) 10K type strain sequencing project: providing services to taxonomists for standard genome sequencing and annotation.</title>
        <authorList>
            <consortium name="The Broad Institute Genomics Platform"/>
            <consortium name="The Broad Institute Genome Sequencing Center for Infectious Disease"/>
            <person name="Wu L."/>
            <person name="Ma J."/>
        </authorList>
    </citation>
    <scope>NUCLEOTIDE SEQUENCE [LARGE SCALE GENOMIC DNA]</scope>
    <source>
        <strain evidence="2 3">JCM 15309</strain>
    </source>
</reference>
<keyword evidence="3" id="KW-1185">Reference proteome</keyword>
<comment type="caution">
    <text evidence="2">The sequence shown here is derived from an EMBL/GenBank/DDBJ whole genome shotgun (WGS) entry which is preliminary data.</text>
</comment>
<accession>A0ABN2R755</accession>
<evidence type="ECO:0000313" key="3">
    <source>
        <dbReference type="Proteomes" id="UP001500571"/>
    </source>
</evidence>
<dbReference type="RefSeq" id="WP_344045266.1">
    <property type="nucleotide sequence ID" value="NZ_BAAAPB010000002.1"/>
</dbReference>
<keyword evidence="1" id="KW-0472">Membrane</keyword>
<dbReference type="EMBL" id="BAAAPB010000002">
    <property type="protein sequence ID" value="GAA1964481.1"/>
    <property type="molecule type" value="Genomic_DNA"/>
</dbReference>
<feature type="transmembrane region" description="Helical" evidence="1">
    <location>
        <begin position="20"/>
        <end position="47"/>
    </location>
</feature>